<evidence type="ECO:0000313" key="2">
    <source>
        <dbReference type="EMBL" id="NMU84439.1"/>
    </source>
</evidence>
<accession>A0A7Y0SJ13</accession>
<sequence length="150" mass="16691">SIEHPVHEEPAIDSAVLDSITAQTESSQHIEPTISDFDVLDDEDEVESQPAQQVQPTTPHQQAATPSTTFEPAPQKVEVEEVQDNDQDVTAFQDMVSNAQAKVAATQNPFLVQKEENLPVPEEPLPTLELLYHPEKRENFIDRDALEQVA</sequence>
<dbReference type="AlphaFoldDB" id="A0A7Y0SJ13"/>
<feature type="non-terminal residue" evidence="2">
    <location>
        <position position="150"/>
    </location>
</feature>
<protein>
    <submittedName>
        <fullName evidence="2">DNA translocase FtsK</fullName>
    </submittedName>
</protein>
<comment type="caution">
    <text evidence="2">The sequence shown here is derived from an EMBL/GenBank/DDBJ whole genome shotgun (WGS) entry which is preliminary data.</text>
</comment>
<feature type="compositionally biased region" description="Polar residues" evidence="1">
    <location>
        <begin position="49"/>
        <end position="70"/>
    </location>
</feature>
<evidence type="ECO:0000313" key="3">
    <source>
        <dbReference type="Proteomes" id="UP000518904"/>
    </source>
</evidence>
<evidence type="ECO:0000256" key="1">
    <source>
        <dbReference type="SAM" id="MobiDB-lite"/>
    </source>
</evidence>
<name>A0A7Y0SJ13_VIBPH</name>
<feature type="non-terminal residue" evidence="2">
    <location>
        <position position="1"/>
    </location>
</feature>
<gene>
    <name evidence="2" type="ORF">HKB16_16325</name>
</gene>
<dbReference type="Proteomes" id="UP000518904">
    <property type="component" value="Unassembled WGS sequence"/>
</dbReference>
<reference evidence="2 3" key="1">
    <citation type="submission" date="2020-04" db="EMBL/GenBank/DDBJ databases">
        <title>Whole-genome sequencing of Vibrio spp. from China reveals different genetic environments of blaCTX-M-14 among diverse lineages.</title>
        <authorList>
            <person name="Zheng Z."/>
            <person name="Ye L."/>
            <person name="Chen S."/>
        </authorList>
    </citation>
    <scope>NUCLEOTIDE SEQUENCE [LARGE SCALE GENOMIC DNA]</scope>
    <source>
        <strain evidence="2 3">Vb0551</strain>
    </source>
</reference>
<dbReference type="EMBL" id="JABCLB010001747">
    <property type="protein sequence ID" value="NMU84439.1"/>
    <property type="molecule type" value="Genomic_DNA"/>
</dbReference>
<proteinExistence type="predicted"/>
<feature type="region of interest" description="Disordered" evidence="1">
    <location>
        <begin position="41"/>
        <end position="73"/>
    </location>
</feature>
<organism evidence="2 3">
    <name type="scientific">Vibrio parahaemolyticus</name>
    <dbReference type="NCBI Taxonomy" id="670"/>
    <lineage>
        <taxon>Bacteria</taxon>
        <taxon>Pseudomonadati</taxon>
        <taxon>Pseudomonadota</taxon>
        <taxon>Gammaproteobacteria</taxon>
        <taxon>Vibrionales</taxon>
        <taxon>Vibrionaceae</taxon>
        <taxon>Vibrio</taxon>
    </lineage>
</organism>